<reference evidence="1 2" key="1">
    <citation type="submission" date="2024-02" db="EMBL/GenBank/DDBJ databases">
        <authorList>
            <person name="Daric V."/>
            <person name="Darras S."/>
        </authorList>
    </citation>
    <scope>NUCLEOTIDE SEQUENCE [LARGE SCALE GENOMIC DNA]</scope>
</reference>
<sequence length="285" mass="32591">MLTINEVLNRVRDELQIPVEPIKVCAKPAKVSDKVLTDKIQHRLEKKKQRYLQISFDCFNFIGGFEIGRYTGIQLLHFMLSLLCDEHVRRNGNCVLFNVNQETAFAILVYVDDKTLEMVVSSDKSSPIGHLFPKLYDDKTCEKFPNDIQEAKSLRSELSQKFENFMGKKFSETVLCPFSSAFLGVFLDICRAYFYVNPYHNKQKKLVQALLPACVKLAIDSQQSGKLQDVLHYQNLETAKDIILGSIKHDADESFAEIDIQKTIEALKSFYKIPFPSQLSETSTS</sequence>
<accession>A0ABP0GYD8</accession>
<proteinExistence type="predicted"/>
<dbReference type="EMBL" id="CAWYQH010000152">
    <property type="protein sequence ID" value="CAK8695971.1"/>
    <property type="molecule type" value="Genomic_DNA"/>
</dbReference>
<gene>
    <name evidence="1" type="ORF">CVLEPA_LOCUS29169</name>
</gene>
<evidence type="ECO:0000313" key="2">
    <source>
        <dbReference type="Proteomes" id="UP001642483"/>
    </source>
</evidence>
<organism evidence="1 2">
    <name type="scientific">Clavelina lepadiformis</name>
    <name type="common">Light-bulb sea squirt</name>
    <name type="synonym">Ascidia lepadiformis</name>
    <dbReference type="NCBI Taxonomy" id="159417"/>
    <lineage>
        <taxon>Eukaryota</taxon>
        <taxon>Metazoa</taxon>
        <taxon>Chordata</taxon>
        <taxon>Tunicata</taxon>
        <taxon>Ascidiacea</taxon>
        <taxon>Aplousobranchia</taxon>
        <taxon>Clavelinidae</taxon>
        <taxon>Clavelina</taxon>
    </lineage>
</organism>
<protein>
    <submittedName>
        <fullName evidence="1">Uncharacterized protein</fullName>
    </submittedName>
</protein>
<keyword evidence="2" id="KW-1185">Reference proteome</keyword>
<dbReference type="Proteomes" id="UP001642483">
    <property type="component" value="Unassembled WGS sequence"/>
</dbReference>
<name>A0ABP0GYD8_CLALP</name>
<comment type="caution">
    <text evidence="1">The sequence shown here is derived from an EMBL/GenBank/DDBJ whole genome shotgun (WGS) entry which is preliminary data.</text>
</comment>
<evidence type="ECO:0000313" key="1">
    <source>
        <dbReference type="EMBL" id="CAK8695971.1"/>
    </source>
</evidence>